<dbReference type="AlphaFoldDB" id="A0A0N8GRV7"/>
<evidence type="ECO:0000313" key="3">
    <source>
        <dbReference type="Proteomes" id="UP000050277"/>
    </source>
</evidence>
<reference evidence="2 3" key="1">
    <citation type="submission" date="2015-07" db="EMBL/GenBank/DDBJ databases">
        <title>Whole genome sequence of Herpetosiphon geysericola DSM 7119.</title>
        <authorList>
            <person name="Hemp J."/>
            <person name="Ward L.M."/>
            <person name="Pace L.A."/>
            <person name="Fischer W.W."/>
        </authorList>
    </citation>
    <scope>NUCLEOTIDE SEQUENCE [LARGE SCALE GENOMIC DNA]</scope>
    <source>
        <strain evidence="2 3">DSM 7119</strain>
    </source>
</reference>
<keyword evidence="3" id="KW-1185">Reference proteome</keyword>
<dbReference type="EMBL" id="LGKP01000018">
    <property type="protein sequence ID" value="KPL87570.1"/>
    <property type="molecule type" value="Genomic_DNA"/>
</dbReference>
<dbReference type="STRING" id="70996.SE18_10955"/>
<gene>
    <name evidence="2" type="ORF">SE18_10955</name>
</gene>
<name>A0A0N8GRV7_9CHLR</name>
<evidence type="ECO:0000313" key="2">
    <source>
        <dbReference type="EMBL" id="KPL87570.1"/>
    </source>
</evidence>
<dbReference type="RefSeq" id="WP_054534495.1">
    <property type="nucleotide sequence ID" value="NZ_LGKP01000018.1"/>
</dbReference>
<evidence type="ECO:0000259" key="1">
    <source>
        <dbReference type="Pfam" id="PF12770"/>
    </source>
</evidence>
<proteinExistence type="predicted"/>
<comment type="caution">
    <text evidence="2">The sequence shown here is derived from an EMBL/GenBank/DDBJ whole genome shotgun (WGS) entry which is preliminary data.</text>
</comment>
<dbReference type="InterPro" id="IPR024983">
    <property type="entry name" value="CHAT_dom"/>
</dbReference>
<feature type="domain" description="CHAT" evidence="1">
    <location>
        <begin position="338"/>
        <end position="477"/>
    </location>
</feature>
<dbReference type="OrthoDB" id="163530at2"/>
<dbReference type="Pfam" id="PF12770">
    <property type="entry name" value="CHAT"/>
    <property type="match status" value="1"/>
</dbReference>
<accession>A0A0N8GRV7</accession>
<protein>
    <recommendedName>
        <fullName evidence="1">CHAT domain-containing protein</fullName>
    </recommendedName>
</protein>
<dbReference type="Proteomes" id="UP000050277">
    <property type="component" value="Unassembled WGS sequence"/>
</dbReference>
<sequence>MNEMYKWFFQLDIYGATTNEKGVWVLNPGSLYIVNVFTNINESRRIRNFSSDIENQNSIYIIEDIVISIGIDEPNDNIYFDDLRYIVNPLNHHNKRYTFNLRVSNTVNKFYFYLNLRYNLPKSHFSQILTSVMIEVDGLEDNSSKMDLILKSSNINPEEKLPHKTAILYVNNPSEKKIYLQGWAGNNYFSQDIKDYTEKSIADLIIDEKDPKKIRNIFKYLSRNKFSELIIWLREFYNICQSEFSLIIYDKTGFEIPWELIRLDRKLYLGIIANITRWTLIRGVNGYDKLLSFQNFEFSGDIVAYIDDKEIEYSQEERSNLDIYKTDIYFGIPEFVDRISNTLDNIGLIYLACHGIFVHNHKYETSIGSFKNPSNNIVAVDLEEVEEHDTKYRIVFINACHSGRLILDADGPYGLPETALALLAHGYIGTMGPIGCLHAAQIAKKIFHASNSSNSIYIAEILRQIRGHALDTLNKSDTKENWLNFLYTSMYVYYGNPFVFLNISRKSLGNIV</sequence>
<organism evidence="2 3">
    <name type="scientific">Herpetosiphon geysericola</name>
    <dbReference type="NCBI Taxonomy" id="70996"/>
    <lineage>
        <taxon>Bacteria</taxon>
        <taxon>Bacillati</taxon>
        <taxon>Chloroflexota</taxon>
        <taxon>Chloroflexia</taxon>
        <taxon>Herpetosiphonales</taxon>
        <taxon>Herpetosiphonaceae</taxon>
        <taxon>Herpetosiphon</taxon>
    </lineage>
</organism>